<sequence length="75" mass="9172">MKEVNQEDVTKRVNTQEWFFYCARRQCNEAVVTFLVEDFRHYFKEQIDWLFSARLKKLGFTSLFDESCYVDMQGR</sequence>
<name>A0A2K1Z9Y7_POPTR</name>
<dbReference type="InParanoid" id="A0A2K1Z9Y7"/>
<evidence type="ECO:0008006" key="5">
    <source>
        <dbReference type="Google" id="ProtNLM"/>
    </source>
</evidence>
<dbReference type="GO" id="GO:0008422">
    <property type="term" value="F:beta-glucosidase activity"/>
    <property type="evidence" value="ECO:0000318"/>
    <property type="project" value="GO_Central"/>
</dbReference>
<reference evidence="3 4" key="1">
    <citation type="journal article" date="2006" name="Science">
        <title>The genome of black cottonwood, Populus trichocarpa (Torr. &amp; Gray).</title>
        <authorList>
            <person name="Tuskan G.A."/>
            <person name="Difazio S."/>
            <person name="Jansson S."/>
            <person name="Bohlmann J."/>
            <person name="Grigoriev I."/>
            <person name="Hellsten U."/>
            <person name="Putnam N."/>
            <person name="Ralph S."/>
            <person name="Rombauts S."/>
            <person name="Salamov A."/>
            <person name="Schein J."/>
            <person name="Sterck L."/>
            <person name="Aerts A."/>
            <person name="Bhalerao R.R."/>
            <person name="Bhalerao R.P."/>
            <person name="Blaudez D."/>
            <person name="Boerjan W."/>
            <person name="Brun A."/>
            <person name="Brunner A."/>
            <person name="Busov V."/>
            <person name="Campbell M."/>
            <person name="Carlson J."/>
            <person name="Chalot M."/>
            <person name="Chapman J."/>
            <person name="Chen G.L."/>
            <person name="Cooper D."/>
            <person name="Coutinho P.M."/>
            <person name="Couturier J."/>
            <person name="Covert S."/>
            <person name="Cronk Q."/>
            <person name="Cunningham R."/>
            <person name="Davis J."/>
            <person name="Degroeve S."/>
            <person name="Dejardin A."/>
            <person name="Depamphilis C."/>
            <person name="Detter J."/>
            <person name="Dirks B."/>
            <person name="Dubchak I."/>
            <person name="Duplessis S."/>
            <person name="Ehlting J."/>
            <person name="Ellis B."/>
            <person name="Gendler K."/>
            <person name="Goodstein D."/>
            <person name="Gribskov M."/>
            <person name="Grimwood J."/>
            <person name="Groover A."/>
            <person name="Gunter L."/>
            <person name="Hamberger B."/>
            <person name="Heinze B."/>
            <person name="Helariutta Y."/>
            <person name="Henrissat B."/>
            <person name="Holligan D."/>
            <person name="Holt R."/>
            <person name="Huang W."/>
            <person name="Islam-Faridi N."/>
            <person name="Jones S."/>
            <person name="Jones-Rhoades M."/>
            <person name="Jorgensen R."/>
            <person name="Joshi C."/>
            <person name="Kangasjarvi J."/>
            <person name="Karlsson J."/>
            <person name="Kelleher C."/>
            <person name="Kirkpatrick R."/>
            <person name="Kirst M."/>
            <person name="Kohler A."/>
            <person name="Kalluri U."/>
            <person name="Larimer F."/>
            <person name="Leebens-Mack J."/>
            <person name="Leple J.C."/>
            <person name="Locascio P."/>
            <person name="Lou Y."/>
            <person name="Lucas S."/>
            <person name="Martin F."/>
            <person name="Montanini B."/>
            <person name="Napoli C."/>
            <person name="Nelson D.R."/>
            <person name="Nelson C."/>
            <person name="Nieminen K."/>
            <person name="Nilsson O."/>
            <person name="Pereda V."/>
            <person name="Peter G."/>
            <person name="Philippe R."/>
            <person name="Pilate G."/>
            <person name="Poliakov A."/>
            <person name="Razumovskaya J."/>
            <person name="Richardson P."/>
            <person name="Rinaldi C."/>
            <person name="Ritland K."/>
            <person name="Rouze P."/>
            <person name="Ryaboy D."/>
            <person name="Schmutz J."/>
            <person name="Schrader J."/>
            <person name="Segerman B."/>
            <person name="Shin H."/>
            <person name="Siddiqui A."/>
            <person name="Sterky F."/>
            <person name="Terry A."/>
            <person name="Tsai C.J."/>
            <person name="Uberbacher E."/>
            <person name="Unneberg P."/>
            <person name="Vahala J."/>
            <person name="Wall K."/>
            <person name="Wessler S."/>
            <person name="Yang G."/>
            <person name="Yin T."/>
            <person name="Douglas C."/>
            <person name="Marra M."/>
            <person name="Sandberg G."/>
            <person name="Van de Peer Y."/>
            <person name="Rokhsar D."/>
        </authorList>
    </citation>
    <scope>NUCLEOTIDE SEQUENCE [LARGE SCALE GENOMIC DNA]</scope>
    <source>
        <strain evidence="4">cv. Nisqually</strain>
    </source>
</reference>
<keyword evidence="1" id="KW-0378">Hydrolase</keyword>
<evidence type="ECO:0000256" key="1">
    <source>
        <dbReference type="ARBA" id="ARBA00022801"/>
    </source>
</evidence>
<gene>
    <name evidence="3" type="ORF">POPTR_008G014501v4</name>
</gene>
<organism evidence="3 4">
    <name type="scientific">Populus trichocarpa</name>
    <name type="common">Western balsam poplar</name>
    <name type="synonym">Populus balsamifera subsp. trichocarpa</name>
    <dbReference type="NCBI Taxonomy" id="3694"/>
    <lineage>
        <taxon>Eukaryota</taxon>
        <taxon>Viridiplantae</taxon>
        <taxon>Streptophyta</taxon>
        <taxon>Embryophyta</taxon>
        <taxon>Tracheophyta</taxon>
        <taxon>Spermatophyta</taxon>
        <taxon>Magnoliopsida</taxon>
        <taxon>eudicotyledons</taxon>
        <taxon>Gunneridae</taxon>
        <taxon>Pentapetalae</taxon>
        <taxon>rosids</taxon>
        <taxon>fabids</taxon>
        <taxon>Malpighiales</taxon>
        <taxon>Salicaceae</taxon>
        <taxon>Saliceae</taxon>
        <taxon>Populus</taxon>
    </lineage>
</organism>
<evidence type="ECO:0000313" key="3">
    <source>
        <dbReference type="EMBL" id="PNT22100.2"/>
    </source>
</evidence>
<evidence type="ECO:0000256" key="2">
    <source>
        <dbReference type="ARBA" id="ARBA00023295"/>
    </source>
</evidence>
<dbReference type="Pfam" id="PF00933">
    <property type="entry name" value="Glyco_hydro_3"/>
    <property type="match status" value="1"/>
</dbReference>
<dbReference type="InterPro" id="IPR036962">
    <property type="entry name" value="Glyco_hydro_3_N_sf"/>
</dbReference>
<accession>A0A2K1Z9Y7</accession>
<dbReference type="PANTHER" id="PTHR30620:SF35">
    <property type="entry name" value="GLYCOSYL HYDROLASE FAMILY PROTEIN"/>
    <property type="match status" value="1"/>
</dbReference>
<dbReference type="FunFam" id="3.20.20.300:FF:000003">
    <property type="entry name" value="Beta-D-glucan exohydrolase isoenzyme ExoI"/>
    <property type="match status" value="1"/>
</dbReference>
<dbReference type="InterPro" id="IPR051915">
    <property type="entry name" value="Cellulose_Degrad_GH3"/>
</dbReference>
<dbReference type="InterPro" id="IPR002772">
    <property type="entry name" value="Glyco_hydro_3_C"/>
</dbReference>
<dbReference type="EMBL" id="CM009297">
    <property type="protein sequence ID" value="PNT22100.2"/>
    <property type="molecule type" value="Genomic_DNA"/>
</dbReference>
<dbReference type="InterPro" id="IPR036881">
    <property type="entry name" value="Glyco_hydro_3_C_sf"/>
</dbReference>
<dbReference type="AlphaFoldDB" id="A0A2K1Z9Y7"/>
<dbReference type="PRINTS" id="PR00133">
    <property type="entry name" value="GLHYDRLASE3"/>
</dbReference>
<dbReference type="SUPFAM" id="SSF51445">
    <property type="entry name" value="(Trans)glycosidases"/>
    <property type="match status" value="1"/>
</dbReference>
<dbReference type="Pfam" id="PF01915">
    <property type="entry name" value="Glyco_hydro_3_C"/>
    <property type="match status" value="1"/>
</dbReference>
<keyword evidence="4" id="KW-1185">Reference proteome</keyword>
<dbReference type="InterPro" id="IPR017853">
    <property type="entry name" value="GH"/>
</dbReference>
<dbReference type="SUPFAM" id="SSF52279">
    <property type="entry name" value="Beta-D-glucan exohydrolase, C-terminal domain"/>
    <property type="match status" value="1"/>
</dbReference>
<dbReference type="PANTHER" id="PTHR30620">
    <property type="entry name" value="PERIPLASMIC BETA-GLUCOSIDASE-RELATED"/>
    <property type="match status" value="1"/>
</dbReference>
<dbReference type="InterPro" id="IPR001764">
    <property type="entry name" value="Glyco_hydro_3_N"/>
</dbReference>
<keyword evidence="2" id="KW-0326">Glycosidase</keyword>
<dbReference type="GO" id="GO:0009251">
    <property type="term" value="P:glucan catabolic process"/>
    <property type="evidence" value="ECO:0000318"/>
    <property type="project" value="GO_Central"/>
</dbReference>
<proteinExistence type="predicted"/>
<protein>
    <recommendedName>
        <fullName evidence="5">Glycoside hydrolase family 3 N-terminal domain-containing protein</fullName>
    </recommendedName>
</protein>
<dbReference type="FunFam" id="3.40.50.1700:FF:000002">
    <property type="entry name" value="Glycosyl hydrolase family protein"/>
    <property type="match status" value="1"/>
</dbReference>
<evidence type="ECO:0000313" key="4">
    <source>
        <dbReference type="Proteomes" id="UP000006729"/>
    </source>
</evidence>
<dbReference type="Gene3D" id="3.20.20.300">
    <property type="entry name" value="Glycoside hydrolase, family 3, N-terminal domain"/>
    <property type="match status" value="1"/>
</dbReference>
<dbReference type="Proteomes" id="UP000006729">
    <property type="component" value="Chromosome 8"/>
</dbReference>
<dbReference type="Gene3D" id="3.40.50.1700">
    <property type="entry name" value="Glycoside hydrolase family 3 C-terminal domain"/>
    <property type="match status" value="1"/>
</dbReference>
<dbReference type="STRING" id="3694.A0A2K1Z9Y7"/>
<dbReference type="FunCoup" id="A0A2K1Z9Y7">
    <property type="interactions" value="267"/>
</dbReference>
<comment type="caution">
    <text evidence="3">The sequence shown here is derived from an EMBL/GenBank/DDBJ whole genome shotgun (WGS) entry which is preliminary data.</text>
</comment>